<name>A0A0E2Z307_9GAMM</name>
<feature type="transmembrane region" description="Helical" evidence="1">
    <location>
        <begin position="55"/>
        <end position="78"/>
    </location>
</feature>
<feature type="transmembrane region" description="Helical" evidence="1">
    <location>
        <begin position="21"/>
        <end position="43"/>
    </location>
</feature>
<evidence type="ECO:0000256" key="1">
    <source>
        <dbReference type="SAM" id="Phobius"/>
    </source>
</evidence>
<dbReference type="HOGENOM" id="CLU_130792_0_0_6"/>
<dbReference type="Proteomes" id="UP000028839">
    <property type="component" value="Unassembled WGS sequence"/>
</dbReference>
<evidence type="ECO:0000313" key="3">
    <source>
        <dbReference type="Proteomes" id="UP000028839"/>
    </source>
</evidence>
<dbReference type="OrthoDB" id="272996at2"/>
<protein>
    <submittedName>
        <fullName evidence="2">Uncharacterized protein</fullName>
    </submittedName>
</protein>
<reference evidence="2 3" key="1">
    <citation type="submission" date="2014-07" db="EMBL/GenBank/DDBJ databases">
        <title>Comparative analysis of Nitrosococcus oceani genome inventories of strains from Pacific and Atlantic gyres.</title>
        <authorList>
            <person name="Lim C.K."/>
            <person name="Wang L."/>
            <person name="Sayavedra-Soto L.A."/>
            <person name="Klotz M.G."/>
        </authorList>
    </citation>
    <scope>NUCLEOTIDE SEQUENCE [LARGE SCALE GENOMIC DNA]</scope>
    <source>
        <strain evidence="2 3">C-27</strain>
    </source>
</reference>
<feature type="transmembrane region" description="Helical" evidence="1">
    <location>
        <begin position="99"/>
        <end position="118"/>
    </location>
</feature>
<comment type="caution">
    <text evidence="2">The sequence shown here is derived from an EMBL/GenBank/DDBJ whole genome shotgun (WGS) entry which is preliminary data.</text>
</comment>
<organism evidence="2 3">
    <name type="scientific">Nitrosococcus oceani C-27</name>
    <dbReference type="NCBI Taxonomy" id="314279"/>
    <lineage>
        <taxon>Bacteria</taxon>
        <taxon>Pseudomonadati</taxon>
        <taxon>Pseudomonadota</taxon>
        <taxon>Gammaproteobacteria</taxon>
        <taxon>Chromatiales</taxon>
        <taxon>Chromatiaceae</taxon>
        <taxon>Nitrosococcus</taxon>
    </lineage>
</organism>
<sequence>MPATIIHLGLGVQMKSVVPQYFSFPVFVFTQLAIDMEAFYFLLQNESPVHRFLHTYIGATLIAFLAILIGRPLCQWGIGLWNARLKEKHYHWLYITPRISWKAAATAAIFGAYSHVLMDSIMHADIQPFAPFSLINGFWGAISNFHLHMFCIICGALGIIVLWLLWETREVPTRVEKNKG</sequence>
<dbReference type="AlphaFoldDB" id="A0A0E2Z307"/>
<keyword evidence="1" id="KW-0472">Membrane</keyword>
<gene>
    <name evidence="2" type="ORF">IB75_07240</name>
</gene>
<feature type="transmembrane region" description="Helical" evidence="1">
    <location>
        <begin position="138"/>
        <end position="166"/>
    </location>
</feature>
<keyword evidence="1" id="KW-1133">Transmembrane helix</keyword>
<proteinExistence type="predicted"/>
<dbReference type="EMBL" id="JPGN01000043">
    <property type="protein sequence ID" value="KFI19606.1"/>
    <property type="molecule type" value="Genomic_DNA"/>
</dbReference>
<evidence type="ECO:0000313" key="2">
    <source>
        <dbReference type="EMBL" id="KFI19606.1"/>
    </source>
</evidence>
<accession>A0A0E2Z307</accession>
<keyword evidence="1" id="KW-0812">Transmembrane</keyword>